<evidence type="ECO:0000256" key="1">
    <source>
        <dbReference type="SAM" id="Phobius"/>
    </source>
</evidence>
<gene>
    <name evidence="2" type="ORF">CYJ76_02875</name>
</gene>
<feature type="transmembrane region" description="Helical" evidence="1">
    <location>
        <begin position="55"/>
        <end position="71"/>
    </location>
</feature>
<dbReference type="EMBL" id="PKIZ01000004">
    <property type="protein sequence ID" value="PKZ42258.1"/>
    <property type="molecule type" value="Genomic_DNA"/>
</dbReference>
<feature type="transmembrane region" description="Helical" evidence="1">
    <location>
        <begin position="78"/>
        <end position="97"/>
    </location>
</feature>
<organism evidence="2 3">
    <name type="scientific">Kytococcus schroeteri</name>
    <dbReference type="NCBI Taxonomy" id="138300"/>
    <lineage>
        <taxon>Bacteria</taxon>
        <taxon>Bacillati</taxon>
        <taxon>Actinomycetota</taxon>
        <taxon>Actinomycetes</taxon>
        <taxon>Micrococcales</taxon>
        <taxon>Kytococcaceae</taxon>
        <taxon>Kytococcus</taxon>
    </lineage>
</organism>
<keyword evidence="1" id="KW-0472">Membrane</keyword>
<evidence type="ECO:0008006" key="4">
    <source>
        <dbReference type="Google" id="ProtNLM"/>
    </source>
</evidence>
<keyword evidence="1" id="KW-0812">Transmembrane</keyword>
<name>A0A2I1PC94_9MICO</name>
<keyword evidence="3" id="KW-1185">Reference proteome</keyword>
<dbReference type="Proteomes" id="UP000234206">
    <property type="component" value="Unassembled WGS sequence"/>
</dbReference>
<dbReference type="AlphaFoldDB" id="A0A2I1PC94"/>
<keyword evidence="1" id="KW-1133">Transmembrane helix</keyword>
<proteinExistence type="predicted"/>
<feature type="transmembrane region" description="Helical" evidence="1">
    <location>
        <begin position="6"/>
        <end position="26"/>
    </location>
</feature>
<feature type="non-terminal residue" evidence="2">
    <location>
        <position position="1"/>
    </location>
</feature>
<comment type="caution">
    <text evidence="2">The sequence shown here is derived from an EMBL/GenBank/DDBJ whole genome shotgun (WGS) entry which is preliminary data.</text>
</comment>
<evidence type="ECO:0000313" key="2">
    <source>
        <dbReference type="EMBL" id="PKZ42258.1"/>
    </source>
</evidence>
<feature type="transmembrane region" description="Helical" evidence="1">
    <location>
        <begin position="117"/>
        <end position="135"/>
    </location>
</feature>
<evidence type="ECO:0000313" key="3">
    <source>
        <dbReference type="Proteomes" id="UP000234206"/>
    </source>
</evidence>
<protein>
    <recommendedName>
        <fullName evidence="4">DUF2029 domain-containing protein</fullName>
    </recommendedName>
</protein>
<reference evidence="2 3" key="1">
    <citation type="submission" date="2017-12" db="EMBL/GenBank/DDBJ databases">
        <title>Phylogenetic diversity of female urinary microbiome.</title>
        <authorList>
            <person name="Thomas-White K."/>
            <person name="Wolfe A.J."/>
        </authorList>
    </citation>
    <scope>NUCLEOTIDE SEQUENCE [LARGE SCALE GENOMIC DNA]</scope>
    <source>
        <strain evidence="2 3">UMB1298</strain>
    </source>
</reference>
<sequence length="151" mass="15962">APALDPAWFALASVVGLVLVLAAARLAALGDRAAGLWVAALGMLMASPVSWSHHWVWLAPLALAVLCSEARRDVPRPARWAVAAMLGSALLQVIWWVPSRDGRELEWNAWQVLLGNAYVWCALLMTVALVPLAVAQVRALLAGRGGVGSAA</sequence>
<accession>A0A2I1PC94</accession>